<feature type="domain" description="Lipid-binding serum glycoprotein C-terminal" evidence="5">
    <location>
        <begin position="271"/>
        <end position="480"/>
    </location>
</feature>
<dbReference type="SMART" id="SM00329">
    <property type="entry name" value="BPI2"/>
    <property type="match status" value="1"/>
</dbReference>
<dbReference type="PANTHER" id="PTHR10504:SF145">
    <property type="entry name" value="PROTEIN CBG15266"/>
    <property type="match status" value="1"/>
</dbReference>
<dbReference type="AlphaFoldDB" id="A0A6A5H720"/>
<name>A0A6A5H720_CAERE</name>
<comment type="similarity">
    <text evidence="1">Belongs to the BPI/LBP/Plunc superfamily. BPI/LBP family.</text>
</comment>
<evidence type="ECO:0000256" key="2">
    <source>
        <dbReference type="ARBA" id="ARBA00023157"/>
    </source>
</evidence>
<gene>
    <name evidence="6" type="ORF">GCK72_011897</name>
</gene>
<dbReference type="InterPro" id="IPR032942">
    <property type="entry name" value="BPI/LBP/Plunc"/>
</dbReference>
<proteinExistence type="inferred from homology"/>
<feature type="domain" description="Lipid-binding serum glycoprotein N-terminal" evidence="4">
    <location>
        <begin position="33"/>
        <end position="257"/>
    </location>
</feature>
<dbReference type="SMART" id="SM00328">
    <property type="entry name" value="BPI1"/>
    <property type="match status" value="1"/>
</dbReference>
<dbReference type="Pfam" id="PF01273">
    <property type="entry name" value="LBP_BPI_CETP"/>
    <property type="match status" value="1"/>
</dbReference>
<reference evidence="6 7" key="1">
    <citation type="submission" date="2019-12" db="EMBL/GenBank/DDBJ databases">
        <title>Chromosome-level assembly of the Caenorhabditis remanei genome.</title>
        <authorList>
            <person name="Teterina A.A."/>
            <person name="Willis J.H."/>
            <person name="Phillips P.C."/>
        </authorList>
    </citation>
    <scope>NUCLEOTIDE SEQUENCE [LARGE SCALE GENOMIC DNA]</scope>
    <source>
        <strain evidence="6 7">PX506</strain>
        <tissue evidence="6">Whole organism</tissue>
    </source>
</reference>
<evidence type="ECO:0000259" key="5">
    <source>
        <dbReference type="SMART" id="SM00329"/>
    </source>
</evidence>
<dbReference type="EMBL" id="WUAV01000003">
    <property type="protein sequence ID" value="KAF1763630.1"/>
    <property type="molecule type" value="Genomic_DNA"/>
</dbReference>
<dbReference type="Gene3D" id="3.15.10.10">
    <property type="entry name" value="Bactericidal permeability-increasing protein, domain 1"/>
    <property type="match status" value="1"/>
</dbReference>
<keyword evidence="2" id="KW-1015">Disulfide bond</keyword>
<dbReference type="InterPro" id="IPR017942">
    <property type="entry name" value="Lipid-bd_serum_glycop_N"/>
</dbReference>
<dbReference type="CTD" id="9819513"/>
<evidence type="ECO:0000256" key="3">
    <source>
        <dbReference type="SAM" id="SignalP"/>
    </source>
</evidence>
<protein>
    <recommendedName>
        <fullName evidence="8">Lipid-binding serum glycoprotein C-terminal domain-containing protein</fullName>
    </recommendedName>
</protein>
<keyword evidence="3" id="KW-0732">Signal</keyword>
<dbReference type="Gene3D" id="3.15.20.10">
    <property type="entry name" value="Bactericidal permeability-increasing protein, domain 2"/>
    <property type="match status" value="1"/>
</dbReference>
<dbReference type="RefSeq" id="XP_003103044.2">
    <property type="nucleotide sequence ID" value="XM_003102996.2"/>
</dbReference>
<accession>A0A6A5H720</accession>
<dbReference type="Proteomes" id="UP000483820">
    <property type="component" value="Chromosome III"/>
</dbReference>
<evidence type="ECO:0000256" key="1">
    <source>
        <dbReference type="ARBA" id="ARBA00007292"/>
    </source>
</evidence>
<dbReference type="InterPro" id="IPR017943">
    <property type="entry name" value="Bactericidal_perm-incr_a/b_dom"/>
</dbReference>
<dbReference type="InterPro" id="IPR001124">
    <property type="entry name" value="Lipid-bd_serum_glycop_C"/>
</dbReference>
<sequence length="485" mass="54281">MLMKISIFLSLLFLVFTNGQSPAKYTNETLKVRLNVPFFKFFSKNGHHVVDEEIPKITIPEIKLPFSSSIGKGVVKTNDLKIEKFSSPKIDFNLSNTGIRWWTSGGAIKLSGKWHAKFTELITIRDKGWLNAYATGIQMNISAAAYQLDGQPQVRIGECTVQIQKLDVEIGGSVISWLVNLFETPFSKLIKKVINEQACTAARGILIDEANRFLHSLPSHVDIGANFYVDYFLTENPHATRDFTEFDLAADIVYGKSVCHPVKVGNWTDASDSPGMLTTWMSVSIPNCLIESAHQNQLVKVLISKDISVAEPYLRTSCGFLGLCIGKFFKKLRTDYPNNHVDLFFHTYSTPYFEMSEKDGVMLNMSLAVDLFINPYAKTKENILARLVVDTQSDVEPYLNNTRIHGHLLNSTITARVEFSNIGTVSGAFLRAFSSVLSMTAREAVRSVLGVGIPIPSYDNVTIADSSHIEVFDQYLRANIDFEFK</sequence>
<organism evidence="6 7">
    <name type="scientific">Caenorhabditis remanei</name>
    <name type="common">Caenorhabditis vulgaris</name>
    <dbReference type="NCBI Taxonomy" id="31234"/>
    <lineage>
        <taxon>Eukaryota</taxon>
        <taxon>Metazoa</taxon>
        <taxon>Ecdysozoa</taxon>
        <taxon>Nematoda</taxon>
        <taxon>Chromadorea</taxon>
        <taxon>Rhabditida</taxon>
        <taxon>Rhabditina</taxon>
        <taxon>Rhabditomorpha</taxon>
        <taxon>Rhabditoidea</taxon>
        <taxon>Rhabditidae</taxon>
        <taxon>Peloderinae</taxon>
        <taxon>Caenorhabditis</taxon>
    </lineage>
</organism>
<feature type="signal peptide" evidence="3">
    <location>
        <begin position="1"/>
        <end position="19"/>
    </location>
</feature>
<dbReference type="KEGG" id="crq:GCK72_011897"/>
<dbReference type="GO" id="GO:0005615">
    <property type="term" value="C:extracellular space"/>
    <property type="evidence" value="ECO:0007669"/>
    <property type="project" value="TreeGrafter"/>
</dbReference>
<evidence type="ECO:0008006" key="8">
    <source>
        <dbReference type="Google" id="ProtNLM"/>
    </source>
</evidence>
<comment type="caution">
    <text evidence="6">The sequence shown here is derived from an EMBL/GenBank/DDBJ whole genome shotgun (WGS) entry which is preliminary data.</text>
</comment>
<dbReference type="Pfam" id="PF02886">
    <property type="entry name" value="LBP_BPI_CETP_C"/>
    <property type="match status" value="1"/>
</dbReference>
<evidence type="ECO:0000259" key="4">
    <source>
        <dbReference type="SMART" id="SM00328"/>
    </source>
</evidence>
<dbReference type="GO" id="GO:0008289">
    <property type="term" value="F:lipid binding"/>
    <property type="evidence" value="ECO:0007669"/>
    <property type="project" value="InterPro"/>
</dbReference>
<dbReference type="CDD" id="cd00025">
    <property type="entry name" value="BPI1"/>
    <property type="match status" value="1"/>
</dbReference>
<dbReference type="GeneID" id="9819513"/>
<dbReference type="PANTHER" id="PTHR10504">
    <property type="entry name" value="BACTERICIDAL PERMEABILITY-INCREASING BPI PROTEIN-RELATED"/>
    <property type="match status" value="1"/>
</dbReference>
<evidence type="ECO:0000313" key="6">
    <source>
        <dbReference type="EMBL" id="KAF1763630.1"/>
    </source>
</evidence>
<feature type="chain" id="PRO_5025349573" description="Lipid-binding serum glycoprotein C-terminal domain-containing protein" evidence="3">
    <location>
        <begin position="20"/>
        <end position="485"/>
    </location>
</feature>
<evidence type="ECO:0000313" key="7">
    <source>
        <dbReference type="Proteomes" id="UP000483820"/>
    </source>
</evidence>
<dbReference type="SUPFAM" id="SSF55394">
    <property type="entry name" value="Bactericidal permeability-increasing protein, BPI"/>
    <property type="match status" value="2"/>
</dbReference>